<dbReference type="InterPro" id="IPR051363">
    <property type="entry name" value="RLR_Helicase"/>
</dbReference>
<dbReference type="AlphaFoldDB" id="A0A0C2GLR5"/>
<dbReference type="GO" id="GO:0005737">
    <property type="term" value="C:cytoplasm"/>
    <property type="evidence" value="ECO:0007669"/>
    <property type="project" value="TreeGrafter"/>
</dbReference>
<evidence type="ECO:0000313" key="2">
    <source>
        <dbReference type="EMBL" id="KIH62170.1"/>
    </source>
</evidence>
<reference evidence="2 3" key="1">
    <citation type="submission" date="2013-12" db="EMBL/GenBank/DDBJ databases">
        <title>Draft genome of the parsitic nematode Ancylostoma duodenale.</title>
        <authorList>
            <person name="Mitreva M."/>
        </authorList>
    </citation>
    <scope>NUCLEOTIDE SEQUENCE [LARGE SCALE GENOMIC DNA]</scope>
    <source>
        <strain evidence="2 3">Zhejiang</strain>
    </source>
</reference>
<dbReference type="Proteomes" id="UP000054047">
    <property type="component" value="Unassembled WGS sequence"/>
</dbReference>
<name>A0A0C2GLR5_9BILA</name>
<organism evidence="2 3">
    <name type="scientific">Ancylostoma duodenale</name>
    <dbReference type="NCBI Taxonomy" id="51022"/>
    <lineage>
        <taxon>Eukaryota</taxon>
        <taxon>Metazoa</taxon>
        <taxon>Ecdysozoa</taxon>
        <taxon>Nematoda</taxon>
        <taxon>Chromadorea</taxon>
        <taxon>Rhabditida</taxon>
        <taxon>Rhabditina</taxon>
        <taxon>Rhabditomorpha</taxon>
        <taxon>Strongyloidea</taxon>
        <taxon>Ancylostomatidae</taxon>
        <taxon>Ancylostomatinae</taxon>
        <taxon>Ancylostoma</taxon>
    </lineage>
</organism>
<dbReference type="OrthoDB" id="5874764at2759"/>
<evidence type="ECO:0000259" key="1">
    <source>
        <dbReference type="Pfam" id="PF00270"/>
    </source>
</evidence>
<dbReference type="PANTHER" id="PTHR14074">
    <property type="entry name" value="HELICASE WITH DEATH DOMAIN-RELATED"/>
    <property type="match status" value="1"/>
</dbReference>
<protein>
    <recommendedName>
        <fullName evidence="1">DEAD/DEAH-box helicase domain-containing protein</fullName>
    </recommendedName>
</protein>
<accession>A0A0C2GLR5</accession>
<evidence type="ECO:0000313" key="3">
    <source>
        <dbReference type="Proteomes" id="UP000054047"/>
    </source>
</evidence>
<dbReference type="Pfam" id="PF00270">
    <property type="entry name" value="DEAD"/>
    <property type="match status" value="1"/>
</dbReference>
<dbReference type="InterPro" id="IPR027417">
    <property type="entry name" value="P-loop_NTPase"/>
</dbReference>
<dbReference type="GO" id="GO:0005524">
    <property type="term" value="F:ATP binding"/>
    <property type="evidence" value="ECO:0007669"/>
    <property type="project" value="InterPro"/>
</dbReference>
<sequence>MAFLKKISCYDDVISALERKEEDENTKKRVLLRTVPLFGYHALYDLMRSIYDNSEKAAAFINELCPDFLRYYELIDKERNSPRGVVIFCPAGLSVQDAINPQAQLSKKYKFNLNYEDLPPASLDRDNVTTQLLKSIDDRVHAETPILLRDYQKELCERALMGDNTIIAAPTGSGKTAVAAYIIKNHLDASKRAGRRAKLC</sequence>
<keyword evidence="3" id="KW-1185">Reference proteome</keyword>
<feature type="domain" description="DEAD/DEAH-box helicase" evidence="1">
    <location>
        <begin position="150"/>
        <end position="194"/>
    </location>
</feature>
<dbReference type="GO" id="GO:0003676">
    <property type="term" value="F:nucleic acid binding"/>
    <property type="evidence" value="ECO:0007669"/>
    <property type="project" value="InterPro"/>
</dbReference>
<dbReference type="InterPro" id="IPR011545">
    <property type="entry name" value="DEAD/DEAH_box_helicase_dom"/>
</dbReference>
<dbReference type="PANTHER" id="PTHR14074:SF16">
    <property type="entry name" value="ANTIVIRAL INNATE IMMUNE RESPONSE RECEPTOR RIG-I"/>
    <property type="match status" value="1"/>
</dbReference>
<dbReference type="EMBL" id="KN729529">
    <property type="protein sequence ID" value="KIH62170.1"/>
    <property type="molecule type" value="Genomic_DNA"/>
</dbReference>
<gene>
    <name evidence="2" type="ORF">ANCDUO_07549</name>
</gene>
<dbReference type="Gene3D" id="3.40.50.300">
    <property type="entry name" value="P-loop containing nucleotide triphosphate hydrolases"/>
    <property type="match status" value="1"/>
</dbReference>
<dbReference type="SUPFAM" id="SSF52540">
    <property type="entry name" value="P-loop containing nucleoside triphosphate hydrolases"/>
    <property type="match status" value="1"/>
</dbReference>
<proteinExistence type="predicted"/>